<feature type="transmembrane region" description="Helical" evidence="1">
    <location>
        <begin position="76"/>
        <end position="100"/>
    </location>
</feature>
<organism evidence="2 3">
    <name type="scientific">Spiroplasma eriocheiris</name>
    <dbReference type="NCBI Taxonomy" id="315358"/>
    <lineage>
        <taxon>Bacteria</taxon>
        <taxon>Bacillati</taxon>
        <taxon>Mycoplasmatota</taxon>
        <taxon>Mollicutes</taxon>
        <taxon>Entomoplasmatales</taxon>
        <taxon>Spiroplasmataceae</taxon>
        <taxon>Spiroplasma</taxon>
    </lineage>
</organism>
<keyword evidence="1" id="KW-1133">Transmembrane helix</keyword>
<proteinExistence type="predicted"/>
<evidence type="ECO:0000313" key="3">
    <source>
        <dbReference type="Proteomes" id="UP000035661"/>
    </source>
</evidence>
<reference evidence="2 3" key="1">
    <citation type="journal article" date="2015" name="Genome Biol. Evol.">
        <title>Found and Lost: The Fates of Horizontally Acquired Genes in Arthropod-Symbiotic Spiroplasma.</title>
        <authorList>
            <person name="Lo W.S."/>
            <person name="Gasparich G.E."/>
            <person name="Kuo C.H."/>
        </authorList>
    </citation>
    <scope>NUCLEOTIDE SEQUENCE [LARGE SCALE GENOMIC DNA]</scope>
    <source>
        <strain evidence="3">TDA-040725-5</strain>
    </source>
</reference>
<feature type="transmembrane region" description="Helical" evidence="1">
    <location>
        <begin position="6"/>
        <end position="27"/>
    </location>
</feature>
<sequence>MQTNWDIFIFNPIVLVLIMVFYILMLIKNHVFRSNSQKIFFAQTFCFWFALSLILSNNYDFNFTLKALNIDKLSGLGALFVMSTLFYALVAMIPINLIVLFRKKKVWEVYRLSVYIAIILGVLLLVIYPSFETQITACVLLGLGITNLSSFYLTYNEIFAKKFFPFKTVSLVAPIMTFAILAGIDFHNIFTYSLVNKISNHGIIGIIGSLSLLSICVALFFYLFYSRRGEFTSLPFTAEQREILEPFKWKKVIIIFALLFFIIGMKEISQSNIYIWLLGQRTWEKYHSGAMVDQFIRLNNQLFLIPQVFGSYLACNWLYNKLGAKYFFGIGLLLWFAFFTISAFNHSPDAYLALQVINGLAYSMCYYILFAMTCEWKYRSPTGDPIVGYFQILLFGTEFLVRCVDDILSWDQIGIFAFKNPTANFVALGDFANVIDDITTIVFTSCASLVLVLLLIFYFAADFILAEYRNHLVLLVPKINILLRSSFKNKLKSKIIRE</sequence>
<protein>
    <recommendedName>
        <fullName evidence="4">Transmembrane protein</fullName>
    </recommendedName>
</protein>
<name>A0A0H3XI13_9MOLU</name>
<feature type="transmembrane region" description="Helical" evidence="1">
    <location>
        <begin position="202"/>
        <end position="225"/>
    </location>
</feature>
<gene>
    <name evidence="2" type="ORF">SERIO_v1c09030</name>
</gene>
<accession>A0A0H3XI13</accession>
<feature type="transmembrane region" description="Helical" evidence="1">
    <location>
        <begin position="39"/>
        <end position="56"/>
    </location>
</feature>
<keyword evidence="1" id="KW-0472">Membrane</keyword>
<dbReference type="SUPFAM" id="SSF103473">
    <property type="entry name" value="MFS general substrate transporter"/>
    <property type="match status" value="1"/>
</dbReference>
<keyword evidence="1" id="KW-0812">Transmembrane</keyword>
<feature type="transmembrane region" description="Helical" evidence="1">
    <location>
        <begin position="438"/>
        <end position="459"/>
    </location>
</feature>
<evidence type="ECO:0000256" key="1">
    <source>
        <dbReference type="SAM" id="Phobius"/>
    </source>
</evidence>
<dbReference type="AlphaFoldDB" id="A0A0H3XI13"/>
<dbReference type="RefSeq" id="WP_047791661.1">
    <property type="nucleotide sequence ID" value="NZ_CP011856.1"/>
</dbReference>
<evidence type="ECO:0000313" key="2">
    <source>
        <dbReference type="EMBL" id="AKM54463.1"/>
    </source>
</evidence>
<dbReference type="InterPro" id="IPR036259">
    <property type="entry name" value="MFS_trans_sf"/>
</dbReference>
<dbReference type="PATRIC" id="fig|743698.3.peg.910"/>
<feature type="transmembrane region" description="Helical" evidence="1">
    <location>
        <begin position="134"/>
        <end position="154"/>
    </location>
</feature>
<feature type="transmembrane region" description="Helical" evidence="1">
    <location>
        <begin position="350"/>
        <end position="370"/>
    </location>
</feature>
<dbReference type="EMBL" id="CP011856">
    <property type="protein sequence ID" value="AKM54463.1"/>
    <property type="molecule type" value="Genomic_DNA"/>
</dbReference>
<evidence type="ECO:0008006" key="4">
    <source>
        <dbReference type="Google" id="ProtNLM"/>
    </source>
</evidence>
<dbReference type="KEGG" id="seri:SERIO_v1c09030"/>
<dbReference type="Proteomes" id="UP000035661">
    <property type="component" value="Chromosome"/>
</dbReference>
<dbReference type="STRING" id="315358.SERIO_v1c09030"/>
<feature type="transmembrane region" description="Helical" evidence="1">
    <location>
        <begin position="112"/>
        <end position="128"/>
    </location>
</feature>
<reference evidence="3" key="2">
    <citation type="submission" date="2015-06" db="EMBL/GenBank/DDBJ databases">
        <title>Complete genome sequence of Spiroplasma eriocheiris TDA-040725-5 (DSM 21848).</title>
        <authorList>
            <person name="Lo W.-S."/>
            <person name="Kuo C.-H."/>
        </authorList>
    </citation>
    <scope>NUCLEOTIDE SEQUENCE [LARGE SCALE GENOMIC DNA]</scope>
    <source>
        <strain evidence="3">TDA-040725-5</strain>
    </source>
</reference>
<feature type="transmembrane region" description="Helical" evidence="1">
    <location>
        <begin position="252"/>
        <end position="278"/>
    </location>
</feature>
<feature type="transmembrane region" description="Helical" evidence="1">
    <location>
        <begin position="166"/>
        <end position="190"/>
    </location>
</feature>
<keyword evidence="3" id="KW-1185">Reference proteome</keyword>
<feature type="transmembrane region" description="Helical" evidence="1">
    <location>
        <begin position="326"/>
        <end position="344"/>
    </location>
</feature>